<name>Q8W1C3_TAXCH</name>
<dbReference type="InterPro" id="IPR023213">
    <property type="entry name" value="CAT-like_dom_sf"/>
</dbReference>
<keyword evidence="2" id="KW-0808">Transferase</keyword>
<protein>
    <submittedName>
        <fullName evidence="3">Paclitaxel/taxanoid biosynthesis susceptibility protein TS4</fullName>
    </submittedName>
</protein>
<organism evidence="3">
    <name type="scientific">Taxus chinensis</name>
    <name type="common">Chinese yew</name>
    <name type="synonym">Taxus wallichiana var. chinensis</name>
    <dbReference type="NCBI Taxonomy" id="29808"/>
    <lineage>
        <taxon>Eukaryota</taxon>
        <taxon>Viridiplantae</taxon>
        <taxon>Streptophyta</taxon>
        <taxon>Embryophyta</taxon>
        <taxon>Tracheophyta</taxon>
        <taxon>Spermatophyta</taxon>
        <taxon>Pinopsida</taxon>
        <taxon>Pinidae</taxon>
        <taxon>Conifers II</taxon>
        <taxon>Cupressales</taxon>
        <taxon>Taxaceae</taxon>
        <taxon>Taxus</taxon>
    </lineage>
</organism>
<feature type="non-terminal residue" evidence="3">
    <location>
        <position position="223"/>
    </location>
</feature>
<reference evidence="3" key="1">
    <citation type="submission" date="2001-11" db="EMBL/GenBank/DDBJ databases">
        <title>Identification of genes expressed in the taxol-synthesis phase of Taxus chinensis cells by mRNA differential display.</title>
        <authorList>
            <person name="Mei X.G."/>
            <person name="Hu G.B."/>
        </authorList>
    </citation>
    <scope>NUCLEOTIDE SEQUENCE</scope>
    <source>
        <tissue evidence="3">Callus</tissue>
    </source>
</reference>
<dbReference type="AlphaFoldDB" id="Q8W1C3"/>
<dbReference type="Gene3D" id="3.30.559.10">
    <property type="entry name" value="Chloramphenicol acetyltransferase-like domain"/>
    <property type="match status" value="1"/>
</dbReference>
<dbReference type="PANTHER" id="PTHR31642">
    <property type="entry name" value="TRICHOTHECENE 3-O-ACETYLTRANSFERASE"/>
    <property type="match status" value="1"/>
</dbReference>
<evidence type="ECO:0000256" key="2">
    <source>
        <dbReference type="ARBA" id="ARBA00022679"/>
    </source>
</evidence>
<reference evidence="3" key="2">
    <citation type="journal article" date="2002" name="Plant Mol. Biol. Rep.">
        <title>Differential Display Reveals a cDNA Coding for an Acyltransferase-like Protein Specific to Taxol Synthesis in Taxus chinensis.</title>
        <authorList>
            <person name="Hu G."/>
            <person name="Mei X."/>
            <person name="Xiong Q."/>
            <person name="Zhou A."/>
            <person name="Gong W."/>
        </authorList>
    </citation>
    <scope>NUCLEOTIDE SEQUENCE</scope>
    <source>
        <tissue evidence="3">Callus</tissue>
    </source>
</reference>
<evidence type="ECO:0000313" key="3">
    <source>
        <dbReference type="EMBL" id="AAL47133.1"/>
    </source>
</evidence>
<gene>
    <name evidence="3" type="primary">ts4</name>
</gene>
<dbReference type="GO" id="GO:0042617">
    <property type="term" value="P:paclitaxel biosynthetic process"/>
    <property type="evidence" value="ECO:0007669"/>
    <property type="project" value="UniProtKB-UniPathway"/>
</dbReference>
<feature type="non-terminal residue" evidence="3">
    <location>
        <position position="1"/>
    </location>
</feature>
<dbReference type="Pfam" id="PF02458">
    <property type="entry name" value="Transferase"/>
    <property type="match status" value="1"/>
</dbReference>
<dbReference type="PANTHER" id="PTHR31642:SF310">
    <property type="entry name" value="FATTY ALCOHOL:CAFFEOYL-COA ACYLTRANSFERASE"/>
    <property type="match status" value="1"/>
</dbReference>
<dbReference type="EMBL" id="AF448807">
    <property type="protein sequence ID" value="AAL47133.1"/>
    <property type="molecule type" value="mRNA"/>
</dbReference>
<dbReference type="GO" id="GO:0016747">
    <property type="term" value="F:acyltransferase activity, transferring groups other than amino-acyl groups"/>
    <property type="evidence" value="ECO:0007669"/>
    <property type="project" value="TreeGrafter"/>
</dbReference>
<dbReference type="InterPro" id="IPR050317">
    <property type="entry name" value="Plant_Fungal_Acyltransferase"/>
</dbReference>
<accession>Q8W1C3</accession>
<proteinExistence type="evidence at transcript level"/>
<comment type="similarity">
    <text evidence="1">Belongs to the plant acyltransferase family.</text>
</comment>
<dbReference type="UniPathway" id="UPA00842"/>
<evidence type="ECO:0000256" key="1">
    <source>
        <dbReference type="ARBA" id="ARBA00009861"/>
    </source>
</evidence>
<sequence length="223" mass="25568">INRLKRTNSDMDIECNGQGIRRYDGSYVESMGNTLDSMLKDFCNNTPSIIHITFRLPNFNSSDLRFLIVQVTDFACAGTIVGINFHHAKSDGLSAIQFIGKMAYGDSREKRPSLCSPPVLKPKDRNYRLHNLELQLKFMPMVLLKHSLVKAVQGSRKIPKEPIDPNKMEELKDLDALFCLVSEVVNSSWDRLAKTRYMTHEFLIEMRQFSYPPLSRYFGNAID</sequence>